<dbReference type="STRING" id="2082308.A0A2K1R3V3"/>
<feature type="domain" description="UCH catalytic" evidence="8">
    <location>
        <begin position="9"/>
        <end position="245"/>
    </location>
</feature>
<dbReference type="EMBL" id="NKHZ01000001">
    <property type="protein sequence ID" value="PNS21972.1"/>
    <property type="molecule type" value="Genomic_DNA"/>
</dbReference>
<comment type="caution">
    <text evidence="9">The sequence shown here is derived from an EMBL/GenBank/DDBJ whole genome shotgun (WGS) entry which is preliminary data.</text>
</comment>
<name>A0A2K1R3V3_9PEZI</name>
<keyword evidence="10" id="KW-1185">Reference proteome</keyword>
<dbReference type="PANTHER" id="PTHR10589">
    <property type="entry name" value="UBIQUITIN CARBOXYL-TERMINAL HYDROLASE"/>
    <property type="match status" value="1"/>
</dbReference>
<evidence type="ECO:0000256" key="4">
    <source>
        <dbReference type="ARBA" id="ARBA00022801"/>
    </source>
</evidence>
<gene>
    <name evidence="9" type="ORF">CAC42_570</name>
</gene>
<dbReference type="PROSITE" id="PS52048">
    <property type="entry name" value="UCH_DOMAIN"/>
    <property type="match status" value="1"/>
</dbReference>
<dbReference type="FunCoup" id="A0A2K1R3V3">
    <property type="interactions" value="527"/>
</dbReference>
<dbReference type="PANTHER" id="PTHR10589:SF41">
    <property type="entry name" value="UBIQUITIN CARBOXYL-TERMINAL HYDROLASE"/>
    <property type="match status" value="1"/>
</dbReference>
<dbReference type="OrthoDB" id="427186at2759"/>
<dbReference type="Pfam" id="PF01088">
    <property type="entry name" value="Peptidase_C12"/>
    <property type="match status" value="1"/>
</dbReference>
<dbReference type="GO" id="GO:0006511">
    <property type="term" value="P:ubiquitin-dependent protein catabolic process"/>
    <property type="evidence" value="ECO:0007669"/>
    <property type="project" value="UniProtKB-UniRule"/>
</dbReference>
<accession>A0A2K1R3V3</accession>
<dbReference type="GO" id="GO:0016579">
    <property type="term" value="P:protein deubiquitination"/>
    <property type="evidence" value="ECO:0007669"/>
    <property type="project" value="TreeGrafter"/>
</dbReference>
<keyword evidence="3 7" id="KW-0833">Ubl conjugation pathway</keyword>
<dbReference type="GO" id="GO:0005737">
    <property type="term" value="C:cytoplasm"/>
    <property type="evidence" value="ECO:0007669"/>
    <property type="project" value="TreeGrafter"/>
</dbReference>
<dbReference type="InterPro" id="IPR036959">
    <property type="entry name" value="Peptidase_C12_UCH_sf"/>
</dbReference>
<sequence>MTAEPGNKTFSMLENNPDVINQFASKIGLAPTLTFHEVYSFDEPSLLALIPRSVHALLVIIPWTPTWHATRESEDRDKDLYTGYGNEEPVIWFRQDIGNACGSIGALHCFINGGAVNHIVPDSALDKLRRDAVPLMMDERARMLHDSRAFEEAHRAVEMQGSGAVPTLEEQKGLKQHFVAFVKGRDGHLWELEGSRKGPIDRGLLAEDEDVLSPRALDLGIRSVIRKELREGQGDLRFSCLALCDSGS</sequence>
<dbReference type="EC" id="3.4.19.12" evidence="7"/>
<evidence type="ECO:0000256" key="1">
    <source>
        <dbReference type="ARBA" id="ARBA00000707"/>
    </source>
</evidence>
<organism evidence="9 10">
    <name type="scientific">Sphaceloma murrayae</name>
    <dbReference type="NCBI Taxonomy" id="2082308"/>
    <lineage>
        <taxon>Eukaryota</taxon>
        <taxon>Fungi</taxon>
        <taxon>Dikarya</taxon>
        <taxon>Ascomycota</taxon>
        <taxon>Pezizomycotina</taxon>
        <taxon>Dothideomycetes</taxon>
        <taxon>Dothideomycetidae</taxon>
        <taxon>Myriangiales</taxon>
        <taxon>Elsinoaceae</taxon>
        <taxon>Sphaceloma</taxon>
    </lineage>
</organism>
<comment type="similarity">
    <text evidence="6 7">Belongs to the peptidase C12 family.</text>
</comment>
<keyword evidence="4 7" id="KW-0378">Hydrolase</keyword>
<protein>
    <recommendedName>
        <fullName evidence="7">Ubiquitin carboxyl-terminal hydrolase</fullName>
        <ecNumber evidence="7">3.4.19.12</ecNumber>
    </recommendedName>
</protein>
<dbReference type="AlphaFoldDB" id="A0A2K1R3V3"/>
<comment type="caution">
    <text evidence="6">Lacks conserved residue(s) required for the propagation of feature annotation.</text>
</comment>
<evidence type="ECO:0000256" key="2">
    <source>
        <dbReference type="ARBA" id="ARBA00022670"/>
    </source>
</evidence>
<keyword evidence="5 7" id="KW-0788">Thiol protease</keyword>
<dbReference type="Proteomes" id="UP000243797">
    <property type="component" value="Unassembled WGS sequence"/>
</dbReference>
<dbReference type="CDD" id="cd09616">
    <property type="entry name" value="Peptidase_C12_UCH_L1_L3"/>
    <property type="match status" value="1"/>
</dbReference>
<proteinExistence type="inferred from homology"/>
<dbReference type="FunFam" id="3.40.532.10:FF:000008">
    <property type="entry name" value="Ubiquitin carboxyl-terminal hydrolase"/>
    <property type="match status" value="1"/>
</dbReference>
<comment type="catalytic activity">
    <reaction evidence="1 7">
        <text>Thiol-dependent hydrolysis of ester, thioester, amide, peptide and isopeptide bonds formed by the C-terminal Gly of ubiquitin (a 76-residue protein attached to proteins as an intracellular targeting signal).</text>
        <dbReference type="EC" id="3.4.19.12"/>
    </reaction>
</comment>
<evidence type="ECO:0000256" key="6">
    <source>
        <dbReference type="PROSITE-ProRule" id="PRU01393"/>
    </source>
</evidence>
<evidence type="ECO:0000259" key="8">
    <source>
        <dbReference type="PROSITE" id="PS52048"/>
    </source>
</evidence>
<evidence type="ECO:0000256" key="7">
    <source>
        <dbReference type="RuleBase" id="RU361215"/>
    </source>
</evidence>
<evidence type="ECO:0000313" key="10">
    <source>
        <dbReference type="Proteomes" id="UP000243797"/>
    </source>
</evidence>
<evidence type="ECO:0000313" key="9">
    <source>
        <dbReference type="EMBL" id="PNS21972.1"/>
    </source>
</evidence>
<dbReference type="GO" id="GO:0004843">
    <property type="term" value="F:cysteine-type deubiquitinase activity"/>
    <property type="evidence" value="ECO:0007669"/>
    <property type="project" value="UniProtKB-EC"/>
</dbReference>
<dbReference type="InParanoid" id="A0A2K1R3V3"/>
<dbReference type="InterPro" id="IPR001578">
    <property type="entry name" value="Peptidase_C12_UCH"/>
</dbReference>
<dbReference type="Gene3D" id="3.40.532.10">
    <property type="entry name" value="Peptidase C12, ubiquitin carboxyl-terminal hydrolase"/>
    <property type="match status" value="1"/>
</dbReference>
<evidence type="ECO:0000256" key="3">
    <source>
        <dbReference type="ARBA" id="ARBA00022786"/>
    </source>
</evidence>
<evidence type="ECO:0000256" key="5">
    <source>
        <dbReference type="ARBA" id="ARBA00022807"/>
    </source>
</evidence>
<dbReference type="InterPro" id="IPR038765">
    <property type="entry name" value="Papain-like_cys_pep_sf"/>
</dbReference>
<dbReference type="SUPFAM" id="SSF54001">
    <property type="entry name" value="Cysteine proteinases"/>
    <property type="match status" value="1"/>
</dbReference>
<keyword evidence="2 7" id="KW-0645">Protease</keyword>
<reference evidence="9 10" key="1">
    <citation type="submission" date="2017-06" db="EMBL/GenBank/DDBJ databases">
        <title>Draft genome sequence of a variant of Elsinoe murrayae.</title>
        <authorList>
            <person name="Cheng Q."/>
        </authorList>
    </citation>
    <scope>NUCLEOTIDE SEQUENCE [LARGE SCALE GENOMIC DNA]</scope>
    <source>
        <strain evidence="9 10">CQ-2017a</strain>
    </source>
</reference>
<dbReference type="PRINTS" id="PR00707">
    <property type="entry name" value="UBCTHYDRLASE"/>
</dbReference>